<dbReference type="EMBL" id="FJ842809">
    <property type="protein sequence ID" value="ACP30590.1"/>
    <property type="molecule type" value="Genomic_DNA"/>
</dbReference>
<reference evidence="2" key="1">
    <citation type="journal article" date="2009" name="Mol. Genet. Genomics">
        <title>Genome-wide identification of NBS-encoding resistance genes in Brassica rapa.</title>
        <authorList>
            <person name="Mun J.-H."/>
            <person name="Yu H.-J."/>
            <person name="Park S."/>
            <person name="Park B.-S."/>
        </authorList>
    </citation>
    <scope>NUCLEOTIDE SEQUENCE</scope>
    <source>
        <strain evidence="2">BrTN9</strain>
    </source>
</reference>
<accession>D1GEE8</accession>
<dbReference type="AlphaFoldDB" id="D1GEE8"/>
<dbReference type="Gene3D" id="3.40.50.10140">
    <property type="entry name" value="Toll/interleukin-1 receptor homology (TIR) domain"/>
    <property type="match status" value="1"/>
</dbReference>
<protein>
    <submittedName>
        <fullName evidence="2">Disease resistance protein</fullName>
    </submittedName>
</protein>
<proteinExistence type="predicted"/>
<dbReference type="PANTHER" id="PTHR11017:SF564">
    <property type="entry name" value="DISEASE RESISTANCE PROTEIN (TIR-NBS CLASS)"/>
    <property type="match status" value="1"/>
</dbReference>
<dbReference type="SUPFAM" id="SSF52200">
    <property type="entry name" value="Toll/Interleukin receptor TIR domain"/>
    <property type="match status" value="1"/>
</dbReference>
<evidence type="ECO:0000259" key="1">
    <source>
        <dbReference type="PROSITE" id="PS50104"/>
    </source>
</evidence>
<dbReference type="SMART" id="SM00255">
    <property type="entry name" value="TIR"/>
    <property type="match status" value="1"/>
</dbReference>
<dbReference type="InterPro" id="IPR000157">
    <property type="entry name" value="TIR_dom"/>
</dbReference>
<dbReference type="InterPro" id="IPR027417">
    <property type="entry name" value="P-loop_NTPase"/>
</dbReference>
<dbReference type="GO" id="GO:0043531">
    <property type="term" value="F:ADP binding"/>
    <property type="evidence" value="ECO:0007669"/>
    <property type="project" value="InterPro"/>
</dbReference>
<dbReference type="PANTHER" id="PTHR11017">
    <property type="entry name" value="LEUCINE-RICH REPEAT-CONTAINING PROTEIN"/>
    <property type="match status" value="1"/>
</dbReference>
<name>D1GEE8_BRARP</name>
<dbReference type="InterPro" id="IPR035897">
    <property type="entry name" value="Toll_tir_struct_dom_sf"/>
</dbReference>
<sequence>MKFDVFLSFRGIDTRRTFVSHLLLALFKKQFKTFRQEEEMPWNQPASTQVLEAIENSKIAIVVISKNYTASVSCLDELAKIVECEEKQSLVMIPVLHEVDPSDVLEQAQNLDGDINNNWETVERWRKALASMIKTYQQLYSHWEDGDSSEDGDTDAFIIFRVMLHVSKRLKPPEKMAQTMYYCHWMIPEKTGFLTKGIMLVRDVFRKIAGRIMYAEKLISVVNPSTPARSPAYVQKDKYVTGNELSQLAPSIDFDSLVGMDRQMKAVDALLLNVDSEEDGLGEMGICGEERVGKTTLARCVYQKISPQFQDHYYFEYQTAHSFGSTCLLEKIARAGLSAKVAVRPGEELERFDELVNANLGHRKVLLIVDIHLYDTGQLENIRNIARRFGPGSRLIYVTQSNRVLLKCGVKHLYKVETLRYDEALQLFSQFAFKQEHVPREYFRLSIRAVLITGRIPLTLKVFGSFLRGKTVSEWESELCRLEASQDNCVAKIVHRCFMVTTYEFLKPLSSHDRQALRRIRKYS</sequence>
<dbReference type="InterPro" id="IPR002182">
    <property type="entry name" value="NB-ARC"/>
</dbReference>
<dbReference type="Pfam" id="PF00931">
    <property type="entry name" value="NB-ARC"/>
    <property type="match status" value="1"/>
</dbReference>
<dbReference type="Gene3D" id="3.40.50.300">
    <property type="entry name" value="P-loop containing nucleotide triphosphate hydrolases"/>
    <property type="match status" value="1"/>
</dbReference>
<evidence type="ECO:0000313" key="2">
    <source>
        <dbReference type="EMBL" id="ACP30590.1"/>
    </source>
</evidence>
<organism evidence="2">
    <name type="scientific">Brassica rapa subsp. pekinensis</name>
    <name type="common">Chinese cabbage</name>
    <name type="synonym">Brassica pekinensis</name>
    <dbReference type="NCBI Taxonomy" id="51351"/>
    <lineage>
        <taxon>Eukaryota</taxon>
        <taxon>Viridiplantae</taxon>
        <taxon>Streptophyta</taxon>
        <taxon>Embryophyta</taxon>
        <taxon>Tracheophyta</taxon>
        <taxon>Spermatophyta</taxon>
        <taxon>Magnoliopsida</taxon>
        <taxon>eudicotyledons</taxon>
        <taxon>Gunneridae</taxon>
        <taxon>Pentapetalae</taxon>
        <taxon>rosids</taxon>
        <taxon>malvids</taxon>
        <taxon>Brassicales</taxon>
        <taxon>Brassicaceae</taxon>
        <taxon>Brassiceae</taxon>
        <taxon>Brassica</taxon>
    </lineage>
</organism>
<dbReference type="GO" id="GO:0006952">
    <property type="term" value="P:defense response"/>
    <property type="evidence" value="ECO:0007669"/>
    <property type="project" value="InterPro"/>
</dbReference>
<dbReference type="PRINTS" id="PR00364">
    <property type="entry name" value="DISEASERSIST"/>
</dbReference>
<dbReference type="InterPro" id="IPR044974">
    <property type="entry name" value="Disease_R_plants"/>
</dbReference>
<dbReference type="InterPro" id="IPR042197">
    <property type="entry name" value="Apaf_helical"/>
</dbReference>
<dbReference type="SUPFAM" id="SSF52540">
    <property type="entry name" value="P-loop containing nucleoside triphosphate hydrolases"/>
    <property type="match status" value="1"/>
</dbReference>
<dbReference type="GO" id="GO:0007165">
    <property type="term" value="P:signal transduction"/>
    <property type="evidence" value="ECO:0007669"/>
    <property type="project" value="InterPro"/>
</dbReference>
<dbReference type="PROSITE" id="PS50104">
    <property type="entry name" value="TIR"/>
    <property type="match status" value="1"/>
</dbReference>
<dbReference type="Pfam" id="PF01582">
    <property type="entry name" value="TIR"/>
    <property type="match status" value="1"/>
</dbReference>
<dbReference type="Gene3D" id="1.10.8.430">
    <property type="entry name" value="Helical domain of apoptotic protease-activating factors"/>
    <property type="match status" value="1"/>
</dbReference>
<feature type="domain" description="TIR" evidence="1">
    <location>
        <begin position="1"/>
        <end position="133"/>
    </location>
</feature>